<organism evidence="1 2">
    <name type="scientific">Meloidogyne javanica</name>
    <name type="common">Root-knot nematode worm</name>
    <dbReference type="NCBI Taxonomy" id="6303"/>
    <lineage>
        <taxon>Eukaryota</taxon>
        <taxon>Metazoa</taxon>
        <taxon>Ecdysozoa</taxon>
        <taxon>Nematoda</taxon>
        <taxon>Chromadorea</taxon>
        <taxon>Rhabditida</taxon>
        <taxon>Tylenchina</taxon>
        <taxon>Tylenchomorpha</taxon>
        <taxon>Tylenchoidea</taxon>
        <taxon>Meloidogynidae</taxon>
        <taxon>Meloidogyninae</taxon>
        <taxon>Meloidogyne</taxon>
        <taxon>Meloidogyne incognita group</taxon>
    </lineage>
</organism>
<name>A0A915NBZ5_MELJA</name>
<evidence type="ECO:0000313" key="1">
    <source>
        <dbReference type="Proteomes" id="UP000887561"/>
    </source>
</evidence>
<proteinExistence type="predicted"/>
<accession>A0A915NBZ5</accession>
<dbReference type="AlphaFoldDB" id="A0A915NBZ5"/>
<keyword evidence="1" id="KW-1185">Reference proteome</keyword>
<dbReference type="WBParaSite" id="scaffold9254_cov215.g13774">
    <property type="protein sequence ID" value="scaffold9254_cov215.g13774"/>
    <property type="gene ID" value="scaffold9254_cov215.g13774"/>
</dbReference>
<dbReference type="Proteomes" id="UP000887561">
    <property type="component" value="Unplaced"/>
</dbReference>
<protein>
    <submittedName>
        <fullName evidence="2">Uncharacterized protein</fullName>
    </submittedName>
</protein>
<reference evidence="2" key="1">
    <citation type="submission" date="2022-11" db="UniProtKB">
        <authorList>
            <consortium name="WormBaseParasite"/>
        </authorList>
    </citation>
    <scope>IDENTIFICATION</scope>
</reference>
<evidence type="ECO:0000313" key="2">
    <source>
        <dbReference type="WBParaSite" id="scaffold9254_cov215.g13774"/>
    </source>
</evidence>
<sequence length="233" mass="26930">MRSQRIQQILNQVRGLNSDEAEQVLITTIEESSREVAELQTQLSKVYLHKALNVKKERKIFLNKALDAVNNSIRIDKTPEALAVKCRVLGHIIMCNGLSYDSVVKAIEVKQTMDKLEEMDSQHVELPLIRGLLYYHASSPNWFLKQLLKRLCGTKLKELISGASHKKALASLQKYTKDSMEWNYAMANCQRKLKNNERAVFHYEKMKQIAVNNMFEEELVAKAREKLAARKKW</sequence>